<keyword evidence="1" id="KW-1133">Transmembrane helix</keyword>
<protein>
    <submittedName>
        <fullName evidence="4">Sigma factor regulator N-terminal</fullName>
    </submittedName>
</protein>
<keyword evidence="5" id="KW-1185">Reference proteome</keyword>
<dbReference type="AlphaFoldDB" id="A0A1M6ERT9"/>
<dbReference type="Pfam" id="PF13791">
    <property type="entry name" value="Sigma_reg_C"/>
    <property type="match status" value="1"/>
</dbReference>
<dbReference type="EMBL" id="FQXJ01000028">
    <property type="protein sequence ID" value="SHI88079.1"/>
    <property type="molecule type" value="Genomic_DNA"/>
</dbReference>
<evidence type="ECO:0000313" key="4">
    <source>
        <dbReference type="EMBL" id="SHI88079.1"/>
    </source>
</evidence>
<dbReference type="Proteomes" id="UP000183954">
    <property type="component" value="Unassembled WGS sequence"/>
</dbReference>
<dbReference type="InterPro" id="IPR025672">
    <property type="entry name" value="Sigma_reg_C_dom"/>
</dbReference>
<gene>
    <name evidence="4" type="ORF">SAMN02746098_04792</name>
</gene>
<reference evidence="5" key="1">
    <citation type="submission" date="2016-11" db="EMBL/GenBank/DDBJ databases">
        <authorList>
            <person name="Varghese N."/>
            <person name="Submissions S."/>
        </authorList>
    </citation>
    <scope>NUCLEOTIDE SEQUENCE [LARGE SCALE GENOMIC DNA]</scope>
    <source>
        <strain evidence="5">DSM 15449</strain>
    </source>
</reference>
<evidence type="ECO:0000259" key="2">
    <source>
        <dbReference type="Pfam" id="PF13791"/>
    </source>
</evidence>
<feature type="domain" description="Sigma factor regulator C-terminal" evidence="2">
    <location>
        <begin position="188"/>
        <end position="334"/>
    </location>
</feature>
<feature type="transmembrane region" description="Helical" evidence="1">
    <location>
        <begin position="53"/>
        <end position="71"/>
    </location>
</feature>
<sequence length="340" mass="38693">MKICFCGRLFGPEMNFKVLGGRVLYNSELDEMFDDEKLTMAIKKRIRKSSIKMIFISLVVITVAFIAIYFANLAITHKLSNEIFGFNENNIKLHVPNGYISKSTDSMGFLVGRSDYTVSRDVAAKPVVLENKVSAYGLLTPLVLGRSQGVGSFAGEWSVDYWENGYRKMIFFNPEISYKEYKNDLDELDKVSSDKLIELGLSFDKPYIATDMPTILPLVKISWYWVDAFRKEDSDRHKKQATENDGKATYIREDDALGVSVYHDLKDFNEGYNNLRELLKSSKDNKYNEIYNELVAKGYTDSSNVPILGVIVYGTKDELKLLIDNPHIKASSFGVVVDKY</sequence>
<proteinExistence type="predicted"/>
<dbReference type="Pfam" id="PF13800">
    <property type="entry name" value="Sigma_reg_N"/>
    <property type="match status" value="1"/>
</dbReference>
<dbReference type="STRING" id="1121420.SAMN02746098_04792"/>
<accession>A0A1M6ERT9</accession>
<name>A0A1M6ERT9_9FIRM</name>
<keyword evidence="1" id="KW-0472">Membrane</keyword>
<feature type="domain" description="Sigma factor regulator N-terminal" evidence="3">
    <location>
        <begin position="41"/>
        <end position="126"/>
    </location>
</feature>
<dbReference type="InterPro" id="IPR029101">
    <property type="entry name" value="Sigma_reg_N"/>
</dbReference>
<evidence type="ECO:0000256" key="1">
    <source>
        <dbReference type="SAM" id="Phobius"/>
    </source>
</evidence>
<organism evidence="4 5">
    <name type="scientific">Desulfosporosinus lacus DSM 15449</name>
    <dbReference type="NCBI Taxonomy" id="1121420"/>
    <lineage>
        <taxon>Bacteria</taxon>
        <taxon>Bacillati</taxon>
        <taxon>Bacillota</taxon>
        <taxon>Clostridia</taxon>
        <taxon>Eubacteriales</taxon>
        <taxon>Desulfitobacteriaceae</taxon>
        <taxon>Desulfosporosinus</taxon>
    </lineage>
</organism>
<keyword evidence="1" id="KW-0812">Transmembrane</keyword>
<evidence type="ECO:0000313" key="5">
    <source>
        <dbReference type="Proteomes" id="UP000183954"/>
    </source>
</evidence>
<evidence type="ECO:0000259" key="3">
    <source>
        <dbReference type="Pfam" id="PF13800"/>
    </source>
</evidence>